<evidence type="ECO:0000259" key="1">
    <source>
        <dbReference type="PROSITE" id="PS51406"/>
    </source>
</evidence>
<dbReference type="EMBL" id="RCHS01003154">
    <property type="protein sequence ID" value="RMX43664.1"/>
    <property type="molecule type" value="Genomic_DNA"/>
</dbReference>
<proteinExistence type="predicted"/>
<evidence type="ECO:0000313" key="3">
    <source>
        <dbReference type="Proteomes" id="UP000275408"/>
    </source>
</evidence>
<dbReference type="OrthoDB" id="6145874at2759"/>
<name>A0A3M6TQW9_POCDA</name>
<dbReference type="GO" id="GO:0005615">
    <property type="term" value="C:extracellular space"/>
    <property type="evidence" value="ECO:0007669"/>
    <property type="project" value="TreeGrafter"/>
</dbReference>
<dbReference type="Proteomes" id="UP000275408">
    <property type="component" value="Unassembled WGS sequence"/>
</dbReference>
<organism evidence="2 3">
    <name type="scientific">Pocillopora damicornis</name>
    <name type="common">Cauliflower coral</name>
    <name type="synonym">Millepora damicornis</name>
    <dbReference type="NCBI Taxonomy" id="46731"/>
    <lineage>
        <taxon>Eukaryota</taxon>
        <taxon>Metazoa</taxon>
        <taxon>Cnidaria</taxon>
        <taxon>Anthozoa</taxon>
        <taxon>Hexacorallia</taxon>
        <taxon>Scleractinia</taxon>
        <taxon>Astrocoeniina</taxon>
        <taxon>Pocilloporidae</taxon>
        <taxon>Pocillopora</taxon>
    </lineage>
</organism>
<sequence length="258" mass="29237">SFLLAVRGNTVGDSNLSFSAYIQSSQRGIGCGRRKSDSFLIYDPRRFYFHSAHLRATLLTKLSYFSSTVKNCAELHRSGQRISGIYTIKTDNSEAFDVYCDQTTDGGGWTVFQRRLNGSVDFNRSLSHYKHGFGSFLAGEFWLGLDKWISGMILKTSFTLNINEATVHDSLSAHNGSNFSTWNQKHYNCPGKVTESWWFPKGCKIESNLNGIYGWKEDAIYGGKEGAKIHWGKFDLTDPNRAPITSEMKIRPAHFKRR</sequence>
<dbReference type="NCBIfam" id="NF040941">
    <property type="entry name" value="GGGWT_bact"/>
    <property type="match status" value="1"/>
</dbReference>
<dbReference type="PANTHER" id="PTHR19143">
    <property type="entry name" value="FIBRINOGEN/TENASCIN/ANGIOPOEITIN"/>
    <property type="match status" value="1"/>
</dbReference>
<reference evidence="2 3" key="1">
    <citation type="journal article" date="2018" name="Sci. Rep.">
        <title>Comparative analysis of the Pocillopora damicornis genome highlights role of immune system in coral evolution.</title>
        <authorList>
            <person name="Cunning R."/>
            <person name="Bay R.A."/>
            <person name="Gillette P."/>
            <person name="Baker A.C."/>
            <person name="Traylor-Knowles N."/>
        </authorList>
    </citation>
    <scope>NUCLEOTIDE SEQUENCE [LARGE SCALE GENOMIC DNA]</scope>
    <source>
        <strain evidence="2">RSMAS</strain>
        <tissue evidence="2">Whole animal</tissue>
    </source>
</reference>
<keyword evidence="3" id="KW-1185">Reference proteome</keyword>
<protein>
    <recommendedName>
        <fullName evidence="1">Fibrinogen C-terminal domain-containing protein</fullName>
    </recommendedName>
</protein>
<feature type="domain" description="Fibrinogen C-terminal" evidence="1">
    <location>
        <begin position="63"/>
        <end position="147"/>
    </location>
</feature>
<dbReference type="AlphaFoldDB" id="A0A3M6TQW9"/>
<gene>
    <name evidence="2" type="ORF">pdam_00016936</name>
</gene>
<comment type="caution">
    <text evidence="2">The sequence shown here is derived from an EMBL/GenBank/DDBJ whole genome shotgun (WGS) entry which is preliminary data.</text>
</comment>
<dbReference type="InterPro" id="IPR050373">
    <property type="entry name" value="Fibrinogen_C-term_domain"/>
</dbReference>
<dbReference type="SUPFAM" id="SSF56496">
    <property type="entry name" value="Fibrinogen C-terminal domain-like"/>
    <property type="match status" value="1"/>
</dbReference>
<dbReference type="PROSITE" id="PS51406">
    <property type="entry name" value="FIBRINOGEN_C_2"/>
    <property type="match status" value="1"/>
</dbReference>
<dbReference type="InterPro" id="IPR014716">
    <property type="entry name" value="Fibrinogen_a/b/g_C_1"/>
</dbReference>
<dbReference type="InterPro" id="IPR002181">
    <property type="entry name" value="Fibrinogen_a/b/g_C_dom"/>
</dbReference>
<dbReference type="STRING" id="46731.A0A3M6TQW9"/>
<dbReference type="Pfam" id="PF00147">
    <property type="entry name" value="Fibrinogen_C"/>
    <property type="match status" value="2"/>
</dbReference>
<dbReference type="InterPro" id="IPR036056">
    <property type="entry name" value="Fibrinogen-like_C"/>
</dbReference>
<feature type="non-terminal residue" evidence="2">
    <location>
        <position position="1"/>
    </location>
</feature>
<accession>A0A3M6TQW9</accession>
<dbReference type="SMART" id="SM00186">
    <property type="entry name" value="FBG"/>
    <property type="match status" value="1"/>
</dbReference>
<dbReference type="PANTHER" id="PTHR19143:SF394">
    <property type="entry name" value="ANGIOPOIETIN-RELATED PROTEIN 3-LIKE"/>
    <property type="match status" value="1"/>
</dbReference>
<evidence type="ECO:0000313" key="2">
    <source>
        <dbReference type="EMBL" id="RMX43664.1"/>
    </source>
</evidence>
<dbReference type="Gene3D" id="3.90.215.10">
    <property type="entry name" value="Gamma Fibrinogen, chain A, domain 1"/>
    <property type="match status" value="2"/>
</dbReference>